<dbReference type="EMBL" id="SJFN01000057">
    <property type="protein sequence ID" value="TBW32605.1"/>
    <property type="molecule type" value="Genomic_DNA"/>
</dbReference>
<evidence type="ECO:0000313" key="2">
    <source>
        <dbReference type="Proteomes" id="UP000292781"/>
    </source>
</evidence>
<dbReference type="AlphaFoldDB" id="A0A4Q9VEI9"/>
<accession>A0A4Q9VEI9</accession>
<protein>
    <submittedName>
        <fullName evidence="1">Uncharacterized protein</fullName>
    </submittedName>
</protein>
<sequence>MTAADTEHAERIAILETKVDALTASVDKLSTQVETLVALFQQAKGARWVLMVAAGLGGYLAGKGAMLSAWVGTVAR</sequence>
<gene>
    <name evidence="1" type="ORF">EYW49_21955</name>
</gene>
<comment type="caution">
    <text evidence="1">The sequence shown here is derived from an EMBL/GenBank/DDBJ whole genome shotgun (WGS) entry which is preliminary data.</text>
</comment>
<organism evidence="1 2">
    <name type="scientific">Siculibacillus lacustris</name>
    <dbReference type="NCBI Taxonomy" id="1549641"/>
    <lineage>
        <taxon>Bacteria</taxon>
        <taxon>Pseudomonadati</taxon>
        <taxon>Pseudomonadota</taxon>
        <taxon>Alphaproteobacteria</taxon>
        <taxon>Hyphomicrobiales</taxon>
        <taxon>Ancalomicrobiaceae</taxon>
        <taxon>Siculibacillus</taxon>
    </lineage>
</organism>
<keyword evidence="2" id="KW-1185">Reference proteome</keyword>
<dbReference type="Proteomes" id="UP000292781">
    <property type="component" value="Unassembled WGS sequence"/>
</dbReference>
<evidence type="ECO:0000313" key="1">
    <source>
        <dbReference type="EMBL" id="TBW32605.1"/>
    </source>
</evidence>
<reference evidence="1 2" key="1">
    <citation type="submission" date="2019-02" db="EMBL/GenBank/DDBJ databases">
        <title>Siculibacillus lacustris gen. nov., sp. nov., a new rosette-forming bacterium isolated from a freshwater crater lake (Lake St. Ana, Romania).</title>
        <authorList>
            <person name="Felfoldi T."/>
            <person name="Marton Z."/>
            <person name="Szabo A."/>
            <person name="Mentes A."/>
            <person name="Boka K."/>
            <person name="Marialigeti K."/>
            <person name="Mathe I."/>
            <person name="Koncz M."/>
            <person name="Schumann P."/>
            <person name="Toth E."/>
        </authorList>
    </citation>
    <scope>NUCLEOTIDE SEQUENCE [LARGE SCALE GENOMIC DNA]</scope>
    <source>
        <strain evidence="1 2">SA-279</strain>
    </source>
</reference>
<name>A0A4Q9VEI9_9HYPH</name>
<proteinExistence type="predicted"/>
<dbReference type="RefSeq" id="WP_131311769.1">
    <property type="nucleotide sequence ID" value="NZ_SJFN01000057.1"/>
</dbReference>